<dbReference type="InterPro" id="IPR036513">
    <property type="entry name" value="STAS_dom_sf"/>
</dbReference>
<reference evidence="2" key="1">
    <citation type="submission" date="2022-08" db="EMBL/GenBank/DDBJ databases">
        <authorList>
            <person name="Dzunkova M."/>
            <person name="La Clair J."/>
            <person name="Tyml T."/>
            <person name="Doud D."/>
            <person name="Schulz F."/>
            <person name="Piquer S."/>
            <person name="Porcel Sanchis D."/>
            <person name="Osborn A."/>
            <person name="Robinson D."/>
            <person name="Louie K.B."/>
            <person name="Bowen B.P."/>
            <person name="Bowers R."/>
            <person name="Lee J."/>
            <person name="Arnau Llombart V."/>
            <person name="Diaz Villanueva W."/>
            <person name="Gosliner T."/>
            <person name="Northen T."/>
            <person name="Cheng J.-F."/>
            <person name="Burkart M.D."/>
            <person name="Woyke T."/>
        </authorList>
    </citation>
    <scope>NUCLEOTIDE SEQUENCE</scope>
    <source>
        <strain evidence="2">Df01</strain>
    </source>
</reference>
<feature type="domain" description="MlaB-like STAS" evidence="1">
    <location>
        <begin position="14"/>
        <end position="85"/>
    </location>
</feature>
<dbReference type="Pfam" id="PF13466">
    <property type="entry name" value="STAS_2"/>
    <property type="match status" value="1"/>
</dbReference>
<name>A0ABT7QK46_9GAMM</name>
<dbReference type="InterPro" id="IPR058548">
    <property type="entry name" value="MlaB-like_STAS"/>
</dbReference>
<evidence type="ECO:0000313" key="3">
    <source>
        <dbReference type="Proteomes" id="UP001168167"/>
    </source>
</evidence>
<dbReference type="EMBL" id="JANQAO010000001">
    <property type="protein sequence ID" value="MDM5147081.1"/>
    <property type="molecule type" value="Genomic_DNA"/>
</dbReference>
<keyword evidence="3" id="KW-1185">Reference proteome</keyword>
<dbReference type="SUPFAM" id="SSF52091">
    <property type="entry name" value="SpoIIaa-like"/>
    <property type="match status" value="1"/>
</dbReference>
<sequence length="91" mass="10466">MSSAIVRYRPPAMRFENAEICFSEGRKHINPNSTLEINASNLEDSSTAAVCAFIEWKREAQKKNCRLIFCNIPPRLRDLIKLYQLSDLFSS</sequence>
<organism evidence="2 3">
    <name type="scientific">Candidatus Doriopsillibacter californiensis</name>
    <dbReference type="NCBI Taxonomy" id="2970740"/>
    <lineage>
        <taxon>Bacteria</taxon>
        <taxon>Pseudomonadati</taxon>
        <taxon>Pseudomonadota</taxon>
        <taxon>Gammaproteobacteria</taxon>
        <taxon>Candidatus Tethybacterales</taxon>
        <taxon>Candidatus Persebacteraceae</taxon>
        <taxon>Candidatus Doriopsillibacter</taxon>
    </lineage>
</organism>
<evidence type="ECO:0000259" key="1">
    <source>
        <dbReference type="Pfam" id="PF13466"/>
    </source>
</evidence>
<dbReference type="Proteomes" id="UP001168167">
    <property type="component" value="Unassembled WGS sequence"/>
</dbReference>
<gene>
    <name evidence="2" type="ORF">NQX30_01615</name>
</gene>
<reference evidence="2" key="2">
    <citation type="journal article" date="2023" name="Microbiome">
        <title>Synthase-selected sorting approach identifies a beta-lactone synthase in a nudibranch symbiotic bacterium.</title>
        <authorList>
            <person name="Dzunkova M."/>
            <person name="La Clair J.J."/>
            <person name="Tyml T."/>
            <person name="Doud D."/>
            <person name="Schulz F."/>
            <person name="Piquer-Esteban S."/>
            <person name="Porcel Sanchis D."/>
            <person name="Osborn A."/>
            <person name="Robinson D."/>
            <person name="Louie K.B."/>
            <person name="Bowen B.P."/>
            <person name="Bowers R.M."/>
            <person name="Lee J."/>
            <person name="Arnau V."/>
            <person name="Diaz-Villanueva W."/>
            <person name="Stepanauskas R."/>
            <person name="Gosliner T."/>
            <person name="Date S.V."/>
            <person name="Northen T.R."/>
            <person name="Cheng J.F."/>
            <person name="Burkart M.D."/>
            <person name="Woyke T."/>
        </authorList>
    </citation>
    <scope>NUCLEOTIDE SEQUENCE</scope>
    <source>
        <strain evidence="2">Df01</strain>
    </source>
</reference>
<comment type="caution">
    <text evidence="2">The sequence shown here is derived from an EMBL/GenBank/DDBJ whole genome shotgun (WGS) entry which is preliminary data.</text>
</comment>
<protein>
    <submittedName>
        <fullName evidence="2">STAS domain-containing protein</fullName>
    </submittedName>
</protein>
<dbReference type="Gene3D" id="3.30.750.24">
    <property type="entry name" value="STAS domain"/>
    <property type="match status" value="1"/>
</dbReference>
<evidence type="ECO:0000313" key="2">
    <source>
        <dbReference type="EMBL" id="MDM5147081.1"/>
    </source>
</evidence>
<proteinExistence type="predicted"/>
<accession>A0ABT7QK46</accession>